<dbReference type="AlphaFoldDB" id="A0ABC8ZM88"/>
<protein>
    <submittedName>
        <fullName evidence="2">Uncharacterized protein</fullName>
    </submittedName>
</protein>
<evidence type="ECO:0000313" key="2">
    <source>
        <dbReference type="EMBL" id="CAL4964101.1"/>
    </source>
</evidence>
<dbReference type="Proteomes" id="UP001497457">
    <property type="component" value="Chromosome 19rd"/>
</dbReference>
<evidence type="ECO:0000313" key="3">
    <source>
        <dbReference type="Proteomes" id="UP001497457"/>
    </source>
</evidence>
<gene>
    <name evidence="2" type="ORF">URODEC1_LOCUS46484</name>
</gene>
<reference evidence="2" key="1">
    <citation type="submission" date="2024-10" db="EMBL/GenBank/DDBJ databases">
        <authorList>
            <person name="Ryan C."/>
        </authorList>
    </citation>
    <scope>NUCLEOTIDE SEQUENCE [LARGE SCALE GENOMIC DNA]</scope>
</reference>
<organism evidence="2 3">
    <name type="scientific">Urochloa decumbens</name>
    <dbReference type="NCBI Taxonomy" id="240449"/>
    <lineage>
        <taxon>Eukaryota</taxon>
        <taxon>Viridiplantae</taxon>
        <taxon>Streptophyta</taxon>
        <taxon>Embryophyta</taxon>
        <taxon>Tracheophyta</taxon>
        <taxon>Spermatophyta</taxon>
        <taxon>Magnoliopsida</taxon>
        <taxon>Liliopsida</taxon>
        <taxon>Poales</taxon>
        <taxon>Poaceae</taxon>
        <taxon>PACMAD clade</taxon>
        <taxon>Panicoideae</taxon>
        <taxon>Panicodae</taxon>
        <taxon>Paniceae</taxon>
        <taxon>Melinidinae</taxon>
        <taxon>Urochloa</taxon>
    </lineage>
</organism>
<name>A0ABC8ZM88_9POAL</name>
<keyword evidence="3" id="KW-1185">Reference proteome</keyword>
<proteinExistence type="predicted"/>
<dbReference type="EMBL" id="OZ075129">
    <property type="protein sequence ID" value="CAL4964101.1"/>
    <property type="molecule type" value="Genomic_DNA"/>
</dbReference>
<sequence length="155" mass="16572">MEREGSNADAPRPPPRPPPSSSSPPATGSEARKLRDRVSFTSCPRPSCWGRIRIHRIGRSRGRTGGSEGRDTAPAVPVMRTATTIPSRLCGVGEDRGPGGCGGKADAASAAGARSLLQRNDFYCDDCNTHRSWAESYGGDRGGRRSARWWRAAPP</sequence>
<feature type="region of interest" description="Disordered" evidence="1">
    <location>
        <begin position="136"/>
        <end position="155"/>
    </location>
</feature>
<feature type="compositionally biased region" description="Pro residues" evidence="1">
    <location>
        <begin position="11"/>
        <end position="22"/>
    </location>
</feature>
<accession>A0ABC8ZM88</accession>
<feature type="region of interest" description="Disordered" evidence="1">
    <location>
        <begin position="1"/>
        <end position="40"/>
    </location>
</feature>
<evidence type="ECO:0000256" key="1">
    <source>
        <dbReference type="SAM" id="MobiDB-lite"/>
    </source>
</evidence>